<feature type="domain" description="MADF" evidence="3">
    <location>
        <begin position="12"/>
        <end position="110"/>
    </location>
</feature>
<dbReference type="InterPro" id="IPR006578">
    <property type="entry name" value="MADF-dom"/>
</dbReference>
<feature type="region of interest" description="Disordered" evidence="2">
    <location>
        <begin position="300"/>
        <end position="323"/>
    </location>
</feature>
<dbReference type="GO" id="GO:0003677">
    <property type="term" value="F:DNA binding"/>
    <property type="evidence" value="ECO:0007669"/>
    <property type="project" value="InterPro"/>
</dbReference>
<evidence type="ECO:0000313" key="5">
    <source>
        <dbReference type="EMBL" id="KAI5624070.1"/>
    </source>
</evidence>
<feature type="region of interest" description="Disordered" evidence="2">
    <location>
        <begin position="163"/>
        <end position="218"/>
    </location>
</feature>
<dbReference type="PANTHER" id="PTHR12243:SF67">
    <property type="entry name" value="COREPRESSOR OF PANGOLIN, ISOFORM A-RELATED"/>
    <property type="match status" value="1"/>
</dbReference>
<dbReference type="Pfam" id="PF10545">
    <property type="entry name" value="MADF_DNA_bdg"/>
    <property type="match status" value="1"/>
</dbReference>
<dbReference type="PROSITE" id="PS51029">
    <property type="entry name" value="MADF"/>
    <property type="match status" value="1"/>
</dbReference>
<dbReference type="Proteomes" id="UP001205998">
    <property type="component" value="Unassembled WGS sequence"/>
</dbReference>
<reference evidence="5" key="1">
    <citation type="submission" date="2018-07" db="EMBL/GenBank/DDBJ databases">
        <title>Comparative genomics of catfishes provides insights into carnivory and benthic adaptation.</title>
        <authorList>
            <person name="Zhang Y."/>
            <person name="Wang D."/>
            <person name="Peng Z."/>
            <person name="Zheng S."/>
            <person name="Shao F."/>
            <person name="Tao W."/>
        </authorList>
    </citation>
    <scope>NUCLEOTIDE SEQUENCE</scope>
    <source>
        <strain evidence="5">Chongqing</strain>
    </source>
</reference>
<feature type="domain" description="BESS" evidence="4">
    <location>
        <begin position="322"/>
        <end position="361"/>
    </location>
</feature>
<evidence type="ECO:0000256" key="1">
    <source>
        <dbReference type="PROSITE-ProRule" id="PRU00371"/>
    </source>
</evidence>
<comment type="subcellular location">
    <subcellularLocation>
        <location evidence="1">Nucleus</location>
    </subcellularLocation>
</comment>
<organism evidence="5 6">
    <name type="scientific">Silurus asotus</name>
    <name type="common">Amur catfish</name>
    <name type="synonym">Parasilurus asotus</name>
    <dbReference type="NCBI Taxonomy" id="30991"/>
    <lineage>
        <taxon>Eukaryota</taxon>
        <taxon>Metazoa</taxon>
        <taxon>Chordata</taxon>
        <taxon>Craniata</taxon>
        <taxon>Vertebrata</taxon>
        <taxon>Euteleostomi</taxon>
        <taxon>Actinopterygii</taxon>
        <taxon>Neopterygii</taxon>
        <taxon>Teleostei</taxon>
        <taxon>Ostariophysi</taxon>
        <taxon>Siluriformes</taxon>
        <taxon>Siluridae</taxon>
        <taxon>Silurus</taxon>
    </lineage>
</organism>
<comment type="caution">
    <text evidence="5">The sequence shown here is derived from an EMBL/GenBank/DDBJ whole genome shotgun (WGS) entry which is preliminary data.</text>
</comment>
<sequence length="379" mass="43799">MAALWTTDKEEEFVSMVEGKPELFDNTEMNFTNRTTFVNAVSYVVYVYLRIEKFIDGCIVPEKELRKKWDSLRTQYSRYTKMMYGSDARFFTPRQQWIMQRLKFLDPHIKRRSNYCTDLDYEVTVVENGCEDLSPTQVDVEIEADSMNKLEMNLDTSKLSKQLSKRAFQEDDSDLERSCGAKKPSSDTPSSQTFPKNASKRRCDEDDEDDEDEESDPASLRRIVCSTMEEKKDECWDGFSLYVSSCLRSLNSSENRLRAQDDMCAVLQRHMERDGEDDEDRAGDKSETCRRTCSICSNSTTSRGGDGGETAVKQATPTTDDQDDLEPFLKSMSIIMKRLPEGERSEVKFRIHELVHKAQMKHLNEQRSELRNIENSSAL</sequence>
<feature type="compositionally biased region" description="Acidic residues" evidence="2">
    <location>
        <begin position="205"/>
        <end position="216"/>
    </location>
</feature>
<dbReference type="PROSITE" id="PS51031">
    <property type="entry name" value="BESS"/>
    <property type="match status" value="1"/>
</dbReference>
<dbReference type="PANTHER" id="PTHR12243">
    <property type="entry name" value="MADF DOMAIN TRANSCRIPTION FACTOR"/>
    <property type="match status" value="1"/>
</dbReference>
<dbReference type="InterPro" id="IPR039353">
    <property type="entry name" value="TF_Adf1"/>
</dbReference>
<proteinExistence type="predicted"/>
<evidence type="ECO:0000259" key="3">
    <source>
        <dbReference type="PROSITE" id="PS51029"/>
    </source>
</evidence>
<dbReference type="InterPro" id="IPR004210">
    <property type="entry name" value="BESS_motif"/>
</dbReference>
<dbReference type="EMBL" id="MU551593">
    <property type="protein sequence ID" value="KAI5624070.1"/>
    <property type="molecule type" value="Genomic_DNA"/>
</dbReference>
<feature type="compositionally biased region" description="Polar residues" evidence="2">
    <location>
        <begin position="186"/>
        <end position="196"/>
    </location>
</feature>
<dbReference type="GO" id="GO:0006357">
    <property type="term" value="P:regulation of transcription by RNA polymerase II"/>
    <property type="evidence" value="ECO:0007669"/>
    <property type="project" value="TreeGrafter"/>
</dbReference>
<dbReference type="GO" id="GO:0005634">
    <property type="term" value="C:nucleus"/>
    <property type="evidence" value="ECO:0007669"/>
    <property type="project" value="UniProtKB-SubCell"/>
</dbReference>
<evidence type="ECO:0000256" key="2">
    <source>
        <dbReference type="SAM" id="MobiDB-lite"/>
    </source>
</evidence>
<gene>
    <name evidence="5" type="ORF">C0J50_16364</name>
</gene>
<keyword evidence="1" id="KW-0539">Nucleus</keyword>
<keyword evidence="6" id="KW-1185">Reference proteome</keyword>
<evidence type="ECO:0000259" key="4">
    <source>
        <dbReference type="PROSITE" id="PS51031"/>
    </source>
</evidence>
<dbReference type="AlphaFoldDB" id="A0AAD5FP03"/>
<evidence type="ECO:0000313" key="6">
    <source>
        <dbReference type="Proteomes" id="UP001205998"/>
    </source>
</evidence>
<dbReference type="GO" id="GO:0005667">
    <property type="term" value="C:transcription regulator complex"/>
    <property type="evidence" value="ECO:0007669"/>
    <property type="project" value="TreeGrafter"/>
</dbReference>
<name>A0AAD5FP03_SILAS</name>
<accession>A0AAD5FP03</accession>
<protein>
    <recommendedName>
        <fullName evidence="7">MADF domain-containing protein</fullName>
    </recommendedName>
</protein>
<evidence type="ECO:0008006" key="7">
    <source>
        <dbReference type="Google" id="ProtNLM"/>
    </source>
</evidence>
<dbReference type="SMART" id="SM00595">
    <property type="entry name" value="MADF"/>
    <property type="match status" value="1"/>
</dbReference>